<dbReference type="PANTHER" id="PTHR12521:SF0">
    <property type="entry name" value="ADP-RIBOSE GLYCOHYDROLASE OARD1"/>
    <property type="match status" value="1"/>
</dbReference>
<feature type="domain" description="Macro" evidence="1">
    <location>
        <begin position="40"/>
        <end position="158"/>
    </location>
</feature>
<dbReference type="Pfam" id="PF01661">
    <property type="entry name" value="Macro"/>
    <property type="match status" value="1"/>
</dbReference>
<dbReference type="EMBL" id="MK327938">
    <property type="protein sequence ID" value="QBO63876.1"/>
    <property type="molecule type" value="Genomic_DNA"/>
</dbReference>
<evidence type="ECO:0000313" key="3">
    <source>
        <dbReference type="Proteomes" id="UP000294673"/>
    </source>
</evidence>
<dbReference type="GO" id="GO:0140291">
    <property type="term" value="P:peptidyl-glutamate ADP-deribosylation"/>
    <property type="evidence" value="ECO:0007669"/>
    <property type="project" value="TreeGrafter"/>
</dbReference>
<organism evidence="2 3">
    <name type="scientific">Escherichia phage vB_EcoM_Goslar</name>
    <dbReference type="NCBI Taxonomy" id="2502409"/>
    <lineage>
        <taxon>Viruses</taxon>
        <taxon>Duplodnaviria</taxon>
        <taxon>Heunggongvirae</taxon>
        <taxon>Uroviricota</taxon>
        <taxon>Caudoviricetes</taxon>
        <taxon>Chimalliviridae</taxon>
        <taxon>Goslarvirus</taxon>
        <taxon>Goslarvirus goslar</taxon>
    </lineage>
</organism>
<dbReference type="InterPro" id="IPR050892">
    <property type="entry name" value="ADP-ribose_metab_enzymes"/>
</dbReference>
<dbReference type="Proteomes" id="UP000294673">
    <property type="component" value="Segment"/>
</dbReference>
<accession>A0A482GHM5</accession>
<keyword evidence="3" id="KW-1185">Reference proteome</keyword>
<evidence type="ECO:0000259" key="1">
    <source>
        <dbReference type="Pfam" id="PF01661"/>
    </source>
</evidence>
<dbReference type="InterPro" id="IPR002589">
    <property type="entry name" value="Macro_dom"/>
</dbReference>
<reference evidence="2 3" key="1">
    <citation type="submission" date="2018-12" db="EMBL/GenBank/DDBJ databases">
        <title>Still something new to discover - new insights into E. coli phage diversity and taxonomy.</title>
        <authorList>
            <person name="Korf I.H.E."/>
            <person name="Adriaennsens E."/>
            <person name="Dreiseikelmann B."/>
            <person name="Kropinski A."/>
            <person name="Nimtz M."/>
            <person name="Meier-Kolthoff J.P."/>
            <person name="Rohde M."/>
            <person name="van Raaij M."/>
            <person name="Wittmann J."/>
        </authorList>
    </citation>
    <scope>NUCLEOTIDE SEQUENCE [LARGE SCALE GENOMIC DNA]</scope>
</reference>
<organismHost>
    <name type="scientific">Escherichia coli</name>
    <dbReference type="NCBI Taxonomy" id="562"/>
</organismHost>
<dbReference type="PANTHER" id="PTHR12521">
    <property type="entry name" value="PROTEIN C6ORF130"/>
    <property type="match status" value="1"/>
</dbReference>
<dbReference type="SUPFAM" id="SSF52949">
    <property type="entry name" value="Macro domain-like"/>
    <property type="match status" value="1"/>
</dbReference>
<evidence type="ECO:0000313" key="2">
    <source>
        <dbReference type="EMBL" id="QBO63876.1"/>
    </source>
</evidence>
<dbReference type="InterPro" id="IPR043472">
    <property type="entry name" value="Macro_dom-like"/>
</dbReference>
<sequence length="186" mass="21243">MRTSYDEKKNVYETENKMARFTSLIGLDIWETPADVRVIPVNTVGVMGRGLAKQAAERVPGLLEAYRKQCRDGFTVGEVVSYQHGENDQLTYVLFPSKSDWRERTRREYIVNGLLALKAWLLELQFERDGFSYHRPAEPLIVAIPPVGSGCGNIGYGQSETIQPQWVRAQIKQYLATVPNVHFYLF</sequence>
<name>A0A482GHM5_BPGOS</name>
<proteinExistence type="predicted"/>
<protein>
    <recommendedName>
        <fullName evidence="1">Macro domain-containing protein</fullName>
    </recommendedName>
</protein>
<gene>
    <name evidence="2" type="ORF">Goslar_00083</name>
</gene>
<dbReference type="Gene3D" id="3.40.220.10">
    <property type="entry name" value="Leucine Aminopeptidase, subunit E, domain 1"/>
    <property type="match status" value="1"/>
</dbReference>